<evidence type="ECO:0000259" key="7">
    <source>
        <dbReference type="PROSITE" id="PS51981"/>
    </source>
</evidence>
<dbReference type="GO" id="GO:0005737">
    <property type="term" value="C:cytoplasm"/>
    <property type="evidence" value="ECO:0007669"/>
    <property type="project" value="UniProtKB-SubCell"/>
</dbReference>
<accession>A0AAD7A055</accession>
<feature type="domain" description="RZ-type" evidence="7">
    <location>
        <begin position="1"/>
        <end position="44"/>
    </location>
</feature>
<protein>
    <recommendedName>
        <fullName evidence="7">RZ-type domain-containing protein</fullName>
    </recommendedName>
</protein>
<comment type="caution">
    <text evidence="8">The sequence shown here is derived from an EMBL/GenBank/DDBJ whole genome shotgun (WGS) entry which is preliminary data.</text>
</comment>
<keyword evidence="6" id="KW-0391">Immunity</keyword>
<evidence type="ECO:0000256" key="5">
    <source>
        <dbReference type="ARBA" id="ARBA00022833"/>
    </source>
</evidence>
<proteinExistence type="predicted"/>
<comment type="subcellular location">
    <subcellularLocation>
        <location evidence="1">Cytoplasm</location>
    </subcellularLocation>
</comment>
<gene>
    <name evidence="8" type="ORF">DFH08DRAFT_699939</name>
</gene>
<dbReference type="GO" id="GO:0008270">
    <property type="term" value="F:zinc ion binding"/>
    <property type="evidence" value="ECO:0007669"/>
    <property type="project" value="UniProtKB-KW"/>
</dbReference>
<dbReference type="PROSITE" id="PS51981">
    <property type="entry name" value="ZF_RZ"/>
    <property type="match status" value="1"/>
</dbReference>
<organism evidence="8 9">
    <name type="scientific">Mycena albidolilacea</name>
    <dbReference type="NCBI Taxonomy" id="1033008"/>
    <lineage>
        <taxon>Eukaryota</taxon>
        <taxon>Fungi</taxon>
        <taxon>Dikarya</taxon>
        <taxon>Basidiomycota</taxon>
        <taxon>Agaricomycotina</taxon>
        <taxon>Agaricomycetes</taxon>
        <taxon>Agaricomycetidae</taxon>
        <taxon>Agaricales</taxon>
        <taxon>Marasmiineae</taxon>
        <taxon>Mycenaceae</taxon>
        <taxon>Mycena</taxon>
    </lineage>
</organism>
<evidence type="ECO:0000256" key="4">
    <source>
        <dbReference type="ARBA" id="ARBA00022771"/>
    </source>
</evidence>
<keyword evidence="9" id="KW-1185">Reference proteome</keyword>
<evidence type="ECO:0000256" key="2">
    <source>
        <dbReference type="ARBA" id="ARBA00022490"/>
    </source>
</evidence>
<keyword evidence="3" id="KW-0479">Metal-binding</keyword>
<feature type="non-terminal residue" evidence="8">
    <location>
        <position position="1"/>
    </location>
</feature>
<evidence type="ECO:0000256" key="6">
    <source>
        <dbReference type="ARBA" id="ARBA00022859"/>
    </source>
</evidence>
<evidence type="ECO:0000256" key="1">
    <source>
        <dbReference type="ARBA" id="ARBA00004496"/>
    </source>
</evidence>
<keyword evidence="2" id="KW-0963">Cytoplasm</keyword>
<reference evidence="8" key="1">
    <citation type="submission" date="2023-03" db="EMBL/GenBank/DDBJ databases">
        <title>Massive genome expansion in bonnet fungi (Mycena s.s.) driven by repeated elements and novel gene families across ecological guilds.</title>
        <authorList>
            <consortium name="Lawrence Berkeley National Laboratory"/>
            <person name="Harder C.B."/>
            <person name="Miyauchi S."/>
            <person name="Viragh M."/>
            <person name="Kuo A."/>
            <person name="Thoen E."/>
            <person name="Andreopoulos B."/>
            <person name="Lu D."/>
            <person name="Skrede I."/>
            <person name="Drula E."/>
            <person name="Henrissat B."/>
            <person name="Morin E."/>
            <person name="Kohler A."/>
            <person name="Barry K."/>
            <person name="LaButti K."/>
            <person name="Morin E."/>
            <person name="Salamov A."/>
            <person name="Lipzen A."/>
            <person name="Mereny Z."/>
            <person name="Hegedus B."/>
            <person name="Baldrian P."/>
            <person name="Stursova M."/>
            <person name="Weitz H."/>
            <person name="Taylor A."/>
            <person name="Grigoriev I.V."/>
            <person name="Nagy L.G."/>
            <person name="Martin F."/>
            <person name="Kauserud H."/>
        </authorList>
    </citation>
    <scope>NUCLEOTIDE SEQUENCE</scope>
    <source>
        <strain evidence="8">CBHHK002</strain>
    </source>
</reference>
<dbReference type="Pfam" id="PF20173">
    <property type="entry name" value="ZnF_RZ-type"/>
    <property type="match status" value="1"/>
</dbReference>
<dbReference type="AlphaFoldDB" id="A0AAD7A055"/>
<dbReference type="GO" id="GO:0002376">
    <property type="term" value="P:immune system process"/>
    <property type="evidence" value="ECO:0007669"/>
    <property type="project" value="UniProtKB-KW"/>
</dbReference>
<evidence type="ECO:0000256" key="3">
    <source>
        <dbReference type="ARBA" id="ARBA00022723"/>
    </source>
</evidence>
<evidence type="ECO:0000313" key="9">
    <source>
        <dbReference type="Proteomes" id="UP001218218"/>
    </source>
</evidence>
<evidence type="ECO:0000313" key="8">
    <source>
        <dbReference type="EMBL" id="KAJ7346801.1"/>
    </source>
</evidence>
<sequence length="58" mass="6225">LLLQCGGAMERSICPECGAAIGGMGHVLDTTNRRAVEFEHLGREAGADRSPWAWGQIE</sequence>
<keyword evidence="5" id="KW-0862">Zinc</keyword>
<keyword evidence="4" id="KW-0863">Zinc-finger</keyword>
<dbReference type="InterPro" id="IPR046439">
    <property type="entry name" value="ZF_RZ_dom"/>
</dbReference>
<name>A0AAD7A055_9AGAR</name>
<dbReference type="EMBL" id="JARIHO010000020">
    <property type="protein sequence ID" value="KAJ7346801.1"/>
    <property type="molecule type" value="Genomic_DNA"/>
</dbReference>
<dbReference type="Proteomes" id="UP001218218">
    <property type="component" value="Unassembled WGS sequence"/>
</dbReference>